<dbReference type="RefSeq" id="WP_170156736.1">
    <property type="nucleotide sequence ID" value="NZ_CP013729.1"/>
</dbReference>
<evidence type="ECO:0000313" key="4">
    <source>
        <dbReference type="Proteomes" id="UP000060699"/>
    </source>
</evidence>
<protein>
    <recommendedName>
        <fullName evidence="1">Outer membrane protein assembly factor BamE</fullName>
    </recommendedName>
</protein>
<dbReference type="GO" id="GO:0030674">
    <property type="term" value="F:protein-macromolecule adaptor activity"/>
    <property type="evidence" value="ECO:0007669"/>
    <property type="project" value="TreeGrafter"/>
</dbReference>
<evidence type="ECO:0000259" key="2">
    <source>
        <dbReference type="Pfam" id="PF04355"/>
    </source>
</evidence>
<gene>
    <name evidence="1" type="primary">bamE</name>
    <name evidence="3" type="ORF">RD2015_4566</name>
</gene>
<comment type="function">
    <text evidence="1">Part of the outer membrane protein assembly complex, which is involved in assembly and insertion of beta-barrel proteins into the outer membrane.</text>
</comment>
<dbReference type="PATRIC" id="fig|76731.3.peg.4678"/>
<dbReference type="PANTHER" id="PTHR37482">
    <property type="entry name" value="OUTER MEMBRANE PROTEIN ASSEMBLY FACTOR BAME"/>
    <property type="match status" value="1"/>
</dbReference>
<dbReference type="GO" id="GO:1990063">
    <property type="term" value="C:Bam protein complex"/>
    <property type="evidence" value="ECO:0007669"/>
    <property type="project" value="TreeGrafter"/>
</dbReference>
<dbReference type="Pfam" id="PF04355">
    <property type="entry name" value="BamE"/>
    <property type="match status" value="1"/>
</dbReference>
<feature type="domain" description="Outer membrane protein assembly factor BamE" evidence="2">
    <location>
        <begin position="56"/>
        <end position="124"/>
    </location>
</feature>
<reference evidence="3 4" key="1">
    <citation type="submission" date="2015-12" db="EMBL/GenBank/DDBJ databases">
        <title>Complete genome of Roseateles depolymerans KCTC 42856.</title>
        <authorList>
            <person name="Kim K.M."/>
        </authorList>
    </citation>
    <scope>NUCLEOTIDE SEQUENCE [LARGE SCALE GENOMIC DNA]</scope>
    <source>
        <strain evidence="3 4">KCTC 42856</strain>
    </source>
</reference>
<dbReference type="GO" id="GO:0043165">
    <property type="term" value="P:Gram-negative-bacterium-type cell outer membrane assembly"/>
    <property type="evidence" value="ECO:0007669"/>
    <property type="project" value="UniProtKB-UniRule"/>
</dbReference>
<dbReference type="Gene3D" id="3.30.1450.10">
    <property type="match status" value="1"/>
</dbReference>
<dbReference type="PANTHER" id="PTHR37482:SF1">
    <property type="entry name" value="OUTER MEMBRANE PROTEIN ASSEMBLY FACTOR BAME"/>
    <property type="match status" value="1"/>
</dbReference>
<dbReference type="GO" id="GO:0051205">
    <property type="term" value="P:protein insertion into membrane"/>
    <property type="evidence" value="ECO:0007669"/>
    <property type="project" value="UniProtKB-UniRule"/>
</dbReference>
<comment type="subcellular location">
    <subcellularLocation>
        <location evidence="1">Cell outer membrane</location>
    </subcellularLocation>
</comment>
<comment type="subunit">
    <text evidence="1">Part of the Bam complex.</text>
</comment>
<evidence type="ECO:0000313" key="3">
    <source>
        <dbReference type="EMBL" id="ALV09007.1"/>
    </source>
</evidence>
<comment type="similarity">
    <text evidence="1">Belongs to the BamE family.</text>
</comment>
<keyword evidence="4" id="KW-1185">Reference proteome</keyword>
<evidence type="ECO:0000256" key="1">
    <source>
        <dbReference type="HAMAP-Rule" id="MF_00925"/>
    </source>
</evidence>
<dbReference type="KEGG" id="rdp:RD2015_4566"/>
<dbReference type="EMBL" id="CP013729">
    <property type="protein sequence ID" value="ALV09007.1"/>
    <property type="molecule type" value="Genomic_DNA"/>
</dbReference>
<keyword evidence="1" id="KW-0732">Signal</keyword>
<accession>A0A0U3LLL7</accession>
<dbReference type="InterPro" id="IPR037873">
    <property type="entry name" value="BamE-like"/>
</dbReference>
<dbReference type="Proteomes" id="UP000060699">
    <property type="component" value="Chromosome"/>
</dbReference>
<keyword evidence="1" id="KW-0998">Cell outer membrane</keyword>
<dbReference type="STRING" id="76731.RD2015_4566"/>
<dbReference type="InterPro" id="IPR007450">
    <property type="entry name" value="BamE_dom"/>
</dbReference>
<sequence>MSLNSQIASIARCTAVVAGVAALGACSQMPKMDVFSVSGDKVLGLVQPYRVEIVQGNVVTKEQMQQVKTGMTRLQVRDAIGSPLLTDLFHENRWDYVFTIRRQGAAPQNRRIQLTFEGDQLAKIDAPEDLPSEKEFIAAIDTTKIKGAPPKLEMTEEERKALPPPVRQAAATPEPIGPVRDYPPLEQRR</sequence>
<dbReference type="AlphaFoldDB" id="A0A0U3LLL7"/>
<dbReference type="InterPro" id="IPR026592">
    <property type="entry name" value="BamE"/>
</dbReference>
<name>A0A0U3LLL7_9BURK</name>
<organism evidence="3 4">
    <name type="scientific">Roseateles depolymerans</name>
    <dbReference type="NCBI Taxonomy" id="76731"/>
    <lineage>
        <taxon>Bacteria</taxon>
        <taxon>Pseudomonadati</taxon>
        <taxon>Pseudomonadota</taxon>
        <taxon>Betaproteobacteria</taxon>
        <taxon>Burkholderiales</taxon>
        <taxon>Sphaerotilaceae</taxon>
        <taxon>Roseateles</taxon>
    </lineage>
</organism>
<proteinExistence type="inferred from homology"/>
<keyword evidence="1" id="KW-0472">Membrane</keyword>
<dbReference type="HAMAP" id="MF_00925">
    <property type="entry name" value="OM_assembly_BamE"/>
    <property type="match status" value="1"/>
</dbReference>